<proteinExistence type="predicted"/>
<gene>
    <name evidence="1" type="ORF">M0654_01890</name>
</gene>
<evidence type="ECO:0000313" key="1">
    <source>
        <dbReference type="EMBL" id="MCK8778724.1"/>
    </source>
</evidence>
<protein>
    <submittedName>
        <fullName evidence="1">Uncharacterized protein</fullName>
    </submittedName>
</protein>
<dbReference type="EMBL" id="JALPRY010000001">
    <property type="protein sequence ID" value="MCK8778724.1"/>
    <property type="molecule type" value="Genomic_DNA"/>
</dbReference>
<keyword evidence="2" id="KW-1185">Reference proteome</keyword>
<dbReference type="Proteomes" id="UP001202827">
    <property type="component" value="Unassembled WGS sequence"/>
</dbReference>
<organism evidence="1 2">
    <name type="scientific">Neorhizobium turbinariae</name>
    <dbReference type="NCBI Taxonomy" id="2937795"/>
    <lineage>
        <taxon>Bacteria</taxon>
        <taxon>Pseudomonadati</taxon>
        <taxon>Pseudomonadota</taxon>
        <taxon>Alphaproteobacteria</taxon>
        <taxon>Hyphomicrobiales</taxon>
        <taxon>Rhizobiaceae</taxon>
        <taxon>Rhizobium/Agrobacterium group</taxon>
        <taxon>Neorhizobium</taxon>
    </lineage>
</organism>
<evidence type="ECO:0000313" key="2">
    <source>
        <dbReference type="Proteomes" id="UP001202827"/>
    </source>
</evidence>
<reference evidence="1 2" key="1">
    <citation type="submission" date="2022-04" db="EMBL/GenBank/DDBJ databases">
        <title>Rhizobium coralii sp. nov., isolated from coral Turbinaria peltata.</title>
        <authorList>
            <person name="Sun H."/>
        </authorList>
    </citation>
    <scope>NUCLEOTIDE SEQUENCE [LARGE SCALE GENOMIC DNA]</scope>
    <source>
        <strain evidence="1 2">NTR19</strain>
    </source>
</reference>
<sequence>MRASNTGLLLLVPLIALLLFGVSVAWDRLETIDPTVTGSIGVFETRPPAPVP</sequence>
<accession>A0ABT0ILH1</accession>
<name>A0ABT0ILH1_9HYPH</name>
<comment type="caution">
    <text evidence="1">The sequence shown here is derived from an EMBL/GenBank/DDBJ whole genome shotgun (WGS) entry which is preliminary data.</text>
</comment>
<dbReference type="RefSeq" id="WP_199925254.1">
    <property type="nucleotide sequence ID" value="NZ_JALPRY010000001.1"/>
</dbReference>